<dbReference type="Gene3D" id="2.40.70.10">
    <property type="entry name" value="Acid Proteases"/>
    <property type="match status" value="1"/>
</dbReference>
<protein>
    <recommendedName>
        <fullName evidence="3">Peptidase A2 domain-containing protein</fullName>
    </recommendedName>
</protein>
<sequence length="174" mass="19117">MHSARAGADTHTYDNGVYVTGTVASKPVRFLVDCGATTSLISTQTFANIQQYCNSMTPVTQSFHTVSGQQMNILGKVDLVVQLGKECYDVTFVVGDIDSDGILGQDFLQQNVDHINYGKSCLVMMSDIVPLQTVGGSSQICRVEVRDTVNTPVHSRMWVPVIFPLLNIWHHLVL</sequence>
<comment type="caution">
    <text evidence="1">The sequence shown here is derived from an EMBL/GenBank/DDBJ whole genome shotgun (WGS) entry which is preliminary data.</text>
</comment>
<dbReference type="Pfam" id="PF13975">
    <property type="entry name" value="gag-asp_proteas"/>
    <property type="match status" value="1"/>
</dbReference>
<dbReference type="Proteomes" id="UP000828390">
    <property type="component" value="Unassembled WGS sequence"/>
</dbReference>
<dbReference type="EMBL" id="JAIWYP010000002">
    <property type="protein sequence ID" value="KAH3875397.1"/>
    <property type="molecule type" value="Genomic_DNA"/>
</dbReference>
<dbReference type="AlphaFoldDB" id="A0A9D4MHF1"/>
<keyword evidence="2" id="KW-1185">Reference proteome</keyword>
<name>A0A9D4MHF1_DREPO</name>
<evidence type="ECO:0000313" key="1">
    <source>
        <dbReference type="EMBL" id="KAH3875397.1"/>
    </source>
</evidence>
<evidence type="ECO:0000313" key="2">
    <source>
        <dbReference type="Proteomes" id="UP000828390"/>
    </source>
</evidence>
<organism evidence="1 2">
    <name type="scientific">Dreissena polymorpha</name>
    <name type="common">Zebra mussel</name>
    <name type="synonym">Mytilus polymorpha</name>
    <dbReference type="NCBI Taxonomy" id="45954"/>
    <lineage>
        <taxon>Eukaryota</taxon>
        <taxon>Metazoa</taxon>
        <taxon>Spiralia</taxon>
        <taxon>Lophotrochozoa</taxon>
        <taxon>Mollusca</taxon>
        <taxon>Bivalvia</taxon>
        <taxon>Autobranchia</taxon>
        <taxon>Heteroconchia</taxon>
        <taxon>Euheterodonta</taxon>
        <taxon>Imparidentia</taxon>
        <taxon>Neoheterodontei</taxon>
        <taxon>Myida</taxon>
        <taxon>Dreissenoidea</taxon>
        <taxon>Dreissenidae</taxon>
        <taxon>Dreissena</taxon>
    </lineage>
</organism>
<reference evidence="1" key="2">
    <citation type="submission" date="2020-11" db="EMBL/GenBank/DDBJ databases">
        <authorList>
            <person name="McCartney M.A."/>
            <person name="Auch B."/>
            <person name="Kono T."/>
            <person name="Mallez S."/>
            <person name="Becker A."/>
            <person name="Gohl D.M."/>
            <person name="Silverstein K.A.T."/>
            <person name="Koren S."/>
            <person name="Bechman K.B."/>
            <person name="Herman A."/>
            <person name="Abrahante J.E."/>
            <person name="Garbe J."/>
        </authorList>
    </citation>
    <scope>NUCLEOTIDE SEQUENCE</scope>
    <source>
        <strain evidence="1">Duluth1</strain>
        <tissue evidence="1">Whole animal</tissue>
    </source>
</reference>
<accession>A0A9D4MHF1</accession>
<reference evidence="1" key="1">
    <citation type="journal article" date="2019" name="bioRxiv">
        <title>The Genome of the Zebra Mussel, Dreissena polymorpha: A Resource for Invasive Species Research.</title>
        <authorList>
            <person name="McCartney M.A."/>
            <person name="Auch B."/>
            <person name="Kono T."/>
            <person name="Mallez S."/>
            <person name="Zhang Y."/>
            <person name="Obille A."/>
            <person name="Becker A."/>
            <person name="Abrahante J.E."/>
            <person name="Garbe J."/>
            <person name="Badalamenti J.P."/>
            <person name="Herman A."/>
            <person name="Mangelson H."/>
            <person name="Liachko I."/>
            <person name="Sullivan S."/>
            <person name="Sone E.D."/>
            <person name="Koren S."/>
            <person name="Silverstein K.A.T."/>
            <person name="Beckman K.B."/>
            <person name="Gohl D.M."/>
        </authorList>
    </citation>
    <scope>NUCLEOTIDE SEQUENCE</scope>
    <source>
        <strain evidence="1">Duluth1</strain>
        <tissue evidence="1">Whole animal</tissue>
    </source>
</reference>
<dbReference type="SUPFAM" id="SSF50630">
    <property type="entry name" value="Acid proteases"/>
    <property type="match status" value="1"/>
</dbReference>
<proteinExistence type="predicted"/>
<dbReference type="CDD" id="cd00303">
    <property type="entry name" value="retropepsin_like"/>
    <property type="match status" value="1"/>
</dbReference>
<evidence type="ECO:0008006" key="3">
    <source>
        <dbReference type="Google" id="ProtNLM"/>
    </source>
</evidence>
<dbReference type="InterPro" id="IPR021109">
    <property type="entry name" value="Peptidase_aspartic_dom_sf"/>
</dbReference>
<gene>
    <name evidence="1" type="ORF">DPMN_038662</name>
</gene>